<dbReference type="EnsemblPlants" id="Pp3c26_2050V3.8">
    <property type="protein sequence ID" value="Pp3c26_2050V3.8"/>
    <property type="gene ID" value="Pp3c26_2050"/>
</dbReference>
<dbReference type="Gramene" id="Pp3c26_2050V3.5">
    <property type="protein sequence ID" value="Pp3c26_2050V3.5"/>
    <property type="gene ID" value="Pp3c26_2050"/>
</dbReference>
<feature type="compositionally biased region" description="Acidic residues" evidence="5">
    <location>
        <begin position="73"/>
        <end position="88"/>
    </location>
</feature>
<dbReference type="Gramene" id="Pp3c26_2050V3.1">
    <property type="protein sequence ID" value="Pp3c26_2050V3.1"/>
    <property type="gene ID" value="Pp3c26_2050"/>
</dbReference>
<evidence type="ECO:0000313" key="7">
    <source>
        <dbReference type="EMBL" id="PNR26638.1"/>
    </source>
</evidence>
<dbReference type="GO" id="GO:0019787">
    <property type="term" value="F:ubiquitin-like protein transferase activity"/>
    <property type="evidence" value="ECO:0000318"/>
    <property type="project" value="GO_Central"/>
</dbReference>
<keyword evidence="3" id="KW-0653">Protein transport</keyword>
<dbReference type="Gramene" id="Pp3c26_2050V3.8">
    <property type="protein sequence ID" value="Pp3c26_2050V3.8"/>
    <property type="gene ID" value="Pp3c26_2050"/>
</dbReference>
<feature type="region of interest" description="Disordered" evidence="5">
    <location>
        <begin position="69"/>
        <end position="91"/>
    </location>
</feature>
<reference evidence="8" key="3">
    <citation type="submission" date="2020-12" db="UniProtKB">
        <authorList>
            <consortium name="EnsemblPlants"/>
        </authorList>
    </citation>
    <scope>IDENTIFICATION</scope>
</reference>
<feature type="region of interest" description="Disordered" evidence="5">
    <location>
        <begin position="206"/>
        <end position="237"/>
    </location>
</feature>
<evidence type="ECO:0000256" key="4">
    <source>
        <dbReference type="ARBA" id="ARBA00023006"/>
    </source>
</evidence>
<accession>A0A2K1IBI2</accession>
<feature type="transmembrane region" description="Helical" evidence="6">
    <location>
        <begin position="252"/>
        <end position="273"/>
    </location>
</feature>
<dbReference type="Proteomes" id="UP000006727">
    <property type="component" value="Chromosome 26"/>
</dbReference>
<dbReference type="Gramene" id="Pp3c26_2050V3.6">
    <property type="protein sequence ID" value="Pp3c26_2050V3.6"/>
    <property type="gene ID" value="Pp3c26_2050"/>
</dbReference>
<name>A0A2K1IBI2_PHYPA</name>
<dbReference type="InterPro" id="IPR007135">
    <property type="entry name" value="Atg3/Atg10"/>
</dbReference>
<evidence type="ECO:0000313" key="8">
    <source>
        <dbReference type="EnsemblPlants" id="Pp3c26_2050V3.1"/>
    </source>
</evidence>
<dbReference type="EnsemblPlants" id="Pp3c26_2050V3.3">
    <property type="protein sequence ID" value="Pp3c26_2050V3.3"/>
    <property type="gene ID" value="Pp3c26_2050"/>
</dbReference>
<sequence length="276" mass="31286">MAPGAGDGTLTAEEFKIAALYLVMKWKHCCPDLPEWTWQPIEKTLLSTTPGYACGYLVLENVYVGSDQKDDAENLDEPDEEDYGDAEDQATMHGDSMGVFNQHLYTYHVVYNESYRVPMLFLQGRLQDGRPLRWDSVLRDLPVGSQLVSNQSRWTFLTQEDHPLIHRPWFALHPCGTSEIMRLVLSDFSQHQEKDSVPISKVLEKSGDMSGVPEKKDSHKSSPGRTEFGAAERSDRRINSEGQVSSWIEKYILTWMSFAFPTVGLAIPSYVFVDSK</sequence>
<dbReference type="PANTHER" id="PTHR12866:SF5">
    <property type="entry name" value="AUTOPHAGY-RELATED 10, ISOFORM B"/>
    <property type="match status" value="1"/>
</dbReference>
<dbReference type="STRING" id="3218.A0A2K1IBI2"/>
<dbReference type="EnsemblPlants" id="Pp3c26_2050V3.6">
    <property type="protein sequence ID" value="Pp3c26_2050V3.6"/>
    <property type="gene ID" value="Pp3c26_2050"/>
</dbReference>
<dbReference type="EnsemblPlants" id="Pp3c26_2050V3.2">
    <property type="protein sequence ID" value="Pp3c26_2050V3.2"/>
    <property type="gene ID" value="Pp3c26_2050"/>
</dbReference>
<dbReference type="RefSeq" id="XP_024366920.1">
    <property type="nucleotide sequence ID" value="XM_024511152.2"/>
</dbReference>
<evidence type="ECO:0000256" key="6">
    <source>
        <dbReference type="SAM" id="Phobius"/>
    </source>
</evidence>
<organism evidence="7">
    <name type="scientific">Physcomitrium patens</name>
    <name type="common">Spreading-leaved earth moss</name>
    <name type="synonym">Physcomitrella patens</name>
    <dbReference type="NCBI Taxonomy" id="3218"/>
    <lineage>
        <taxon>Eukaryota</taxon>
        <taxon>Viridiplantae</taxon>
        <taxon>Streptophyta</taxon>
        <taxon>Embryophyta</taxon>
        <taxon>Bryophyta</taxon>
        <taxon>Bryophytina</taxon>
        <taxon>Bryopsida</taxon>
        <taxon>Funariidae</taxon>
        <taxon>Funariales</taxon>
        <taxon>Funariaceae</taxon>
        <taxon>Physcomitrium</taxon>
    </lineage>
</organism>
<evidence type="ECO:0000256" key="1">
    <source>
        <dbReference type="ARBA" id="ARBA00022448"/>
    </source>
</evidence>
<dbReference type="GeneID" id="112278085"/>
<reference evidence="7 9" key="1">
    <citation type="journal article" date="2008" name="Science">
        <title>The Physcomitrella genome reveals evolutionary insights into the conquest of land by plants.</title>
        <authorList>
            <person name="Rensing S."/>
            <person name="Lang D."/>
            <person name="Zimmer A."/>
            <person name="Terry A."/>
            <person name="Salamov A."/>
            <person name="Shapiro H."/>
            <person name="Nishiyama T."/>
            <person name="Perroud P.-F."/>
            <person name="Lindquist E."/>
            <person name="Kamisugi Y."/>
            <person name="Tanahashi T."/>
            <person name="Sakakibara K."/>
            <person name="Fujita T."/>
            <person name="Oishi K."/>
            <person name="Shin-I T."/>
            <person name="Kuroki Y."/>
            <person name="Toyoda A."/>
            <person name="Suzuki Y."/>
            <person name="Hashimoto A."/>
            <person name="Yamaguchi K."/>
            <person name="Sugano A."/>
            <person name="Kohara Y."/>
            <person name="Fujiyama A."/>
            <person name="Anterola A."/>
            <person name="Aoki S."/>
            <person name="Ashton N."/>
            <person name="Barbazuk W.B."/>
            <person name="Barker E."/>
            <person name="Bennetzen J."/>
            <person name="Bezanilla M."/>
            <person name="Blankenship R."/>
            <person name="Cho S.H."/>
            <person name="Dutcher S."/>
            <person name="Estelle M."/>
            <person name="Fawcett J.A."/>
            <person name="Gundlach H."/>
            <person name="Hanada K."/>
            <person name="Heyl A."/>
            <person name="Hicks K.A."/>
            <person name="Hugh J."/>
            <person name="Lohr M."/>
            <person name="Mayer K."/>
            <person name="Melkozernov A."/>
            <person name="Murata T."/>
            <person name="Nelson D."/>
            <person name="Pils B."/>
            <person name="Prigge M."/>
            <person name="Reiss B."/>
            <person name="Renner T."/>
            <person name="Rombauts S."/>
            <person name="Rushton P."/>
            <person name="Sanderfoot A."/>
            <person name="Schween G."/>
            <person name="Shiu S.-H."/>
            <person name="Stueber K."/>
            <person name="Theodoulou F.L."/>
            <person name="Tu H."/>
            <person name="Van de Peer Y."/>
            <person name="Verrier P.J."/>
            <person name="Waters E."/>
            <person name="Wood A."/>
            <person name="Yang L."/>
            <person name="Cove D."/>
            <person name="Cuming A."/>
            <person name="Hasebe M."/>
            <person name="Lucas S."/>
            <person name="Mishler D.B."/>
            <person name="Reski R."/>
            <person name="Grigoriev I."/>
            <person name="Quatrano R.S."/>
            <person name="Boore J.L."/>
        </authorList>
    </citation>
    <scope>NUCLEOTIDE SEQUENCE [LARGE SCALE GENOMIC DNA]</scope>
    <source>
        <strain evidence="8 9">cv. Gransden 2004</strain>
    </source>
</reference>
<dbReference type="Gramene" id="Pp3c26_2050V3.7">
    <property type="protein sequence ID" value="Pp3c26_2050V3.7"/>
    <property type="gene ID" value="Pp3c26_2050"/>
</dbReference>
<evidence type="ECO:0000256" key="2">
    <source>
        <dbReference type="ARBA" id="ARBA00022786"/>
    </source>
</evidence>
<keyword evidence="9" id="KW-1185">Reference proteome</keyword>
<dbReference type="GO" id="GO:0015031">
    <property type="term" value="P:protein transport"/>
    <property type="evidence" value="ECO:0007669"/>
    <property type="project" value="UniProtKB-KW"/>
</dbReference>
<dbReference type="Pfam" id="PF03987">
    <property type="entry name" value="Autophagy_act_C"/>
    <property type="match status" value="1"/>
</dbReference>
<dbReference type="OrthoDB" id="4089664at2759"/>
<dbReference type="GO" id="GO:0000045">
    <property type="term" value="P:autophagosome assembly"/>
    <property type="evidence" value="ECO:0000318"/>
    <property type="project" value="GO_Central"/>
</dbReference>
<dbReference type="Gene3D" id="3.30.1460.50">
    <property type="match status" value="1"/>
</dbReference>
<protein>
    <submittedName>
        <fullName evidence="7 8">Uncharacterized protein</fullName>
    </submittedName>
</protein>
<dbReference type="GO" id="GO:0044804">
    <property type="term" value="P:nucleophagy"/>
    <property type="evidence" value="ECO:0000318"/>
    <property type="project" value="GO_Central"/>
</dbReference>
<proteinExistence type="predicted"/>
<keyword evidence="6" id="KW-0812">Transmembrane</keyword>
<dbReference type="RefSeq" id="XP_024366919.1">
    <property type="nucleotide sequence ID" value="XM_024511151.2"/>
</dbReference>
<evidence type="ECO:0000256" key="5">
    <source>
        <dbReference type="SAM" id="MobiDB-lite"/>
    </source>
</evidence>
<keyword evidence="4" id="KW-0072">Autophagy</keyword>
<keyword evidence="1" id="KW-0813">Transport</keyword>
<dbReference type="PaxDb" id="3218-PP1S149_273V6.1"/>
<dbReference type="Gramene" id="Pp3c26_2050V3.4">
    <property type="protein sequence ID" value="Pp3c26_2050V3.4"/>
    <property type="gene ID" value="Pp3c26_2050"/>
</dbReference>
<dbReference type="GO" id="GO:0061723">
    <property type="term" value="P:glycophagy"/>
    <property type="evidence" value="ECO:0000318"/>
    <property type="project" value="GO_Central"/>
</dbReference>
<reference evidence="7 9" key="2">
    <citation type="journal article" date="2018" name="Plant J.">
        <title>The Physcomitrella patens chromosome-scale assembly reveals moss genome structure and evolution.</title>
        <authorList>
            <person name="Lang D."/>
            <person name="Ullrich K.K."/>
            <person name="Murat F."/>
            <person name="Fuchs J."/>
            <person name="Jenkins J."/>
            <person name="Haas F.B."/>
            <person name="Piednoel M."/>
            <person name="Gundlach H."/>
            <person name="Van Bel M."/>
            <person name="Meyberg R."/>
            <person name="Vives C."/>
            <person name="Morata J."/>
            <person name="Symeonidi A."/>
            <person name="Hiss M."/>
            <person name="Muchero W."/>
            <person name="Kamisugi Y."/>
            <person name="Saleh O."/>
            <person name="Blanc G."/>
            <person name="Decker E.L."/>
            <person name="van Gessel N."/>
            <person name="Grimwood J."/>
            <person name="Hayes R.D."/>
            <person name="Graham S.W."/>
            <person name="Gunter L.E."/>
            <person name="McDaniel S.F."/>
            <person name="Hoernstein S.N.W."/>
            <person name="Larsson A."/>
            <person name="Li F.W."/>
            <person name="Perroud P.F."/>
            <person name="Phillips J."/>
            <person name="Ranjan P."/>
            <person name="Rokshar D.S."/>
            <person name="Rothfels C.J."/>
            <person name="Schneider L."/>
            <person name="Shu S."/>
            <person name="Stevenson D.W."/>
            <person name="Thummler F."/>
            <person name="Tillich M."/>
            <person name="Villarreal Aguilar J.C."/>
            <person name="Widiez T."/>
            <person name="Wong G.K."/>
            <person name="Wymore A."/>
            <person name="Zhang Y."/>
            <person name="Zimmer A.D."/>
            <person name="Quatrano R.S."/>
            <person name="Mayer K.F.X."/>
            <person name="Goodstein D."/>
            <person name="Casacuberta J.M."/>
            <person name="Vandepoele K."/>
            <person name="Reski R."/>
            <person name="Cuming A.C."/>
            <person name="Tuskan G.A."/>
            <person name="Maumus F."/>
            <person name="Salse J."/>
            <person name="Schmutz J."/>
            <person name="Rensing S.A."/>
        </authorList>
    </citation>
    <scope>NUCLEOTIDE SEQUENCE [LARGE SCALE GENOMIC DNA]</scope>
    <source>
        <strain evidence="8 9">cv. Gransden 2004</strain>
    </source>
</reference>
<dbReference type="Gramene" id="Pp3c26_2050V3.3">
    <property type="protein sequence ID" value="Pp3c26_2050V3.3"/>
    <property type="gene ID" value="Pp3c26_2050"/>
</dbReference>
<feature type="compositionally biased region" description="Basic and acidic residues" evidence="5">
    <location>
        <begin position="206"/>
        <end position="220"/>
    </location>
</feature>
<dbReference type="EnsemblPlants" id="Pp3c26_2050V3.7">
    <property type="protein sequence ID" value="Pp3c26_2050V3.7"/>
    <property type="gene ID" value="Pp3c26_2050"/>
</dbReference>
<dbReference type="EnsemblPlants" id="Pp3c26_2050V3.1">
    <property type="protein sequence ID" value="Pp3c26_2050V3.1"/>
    <property type="gene ID" value="Pp3c26_2050"/>
</dbReference>
<dbReference type="EMBL" id="ABEU02000026">
    <property type="protein sequence ID" value="PNR26638.1"/>
    <property type="molecule type" value="Genomic_DNA"/>
</dbReference>
<dbReference type="Gramene" id="Pp3c26_2050V3.2">
    <property type="protein sequence ID" value="Pp3c26_2050V3.2"/>
    <property type="gene ID" value="Pp3c26_2050"/>
</dbReference>
<dbReference type="AlphaFoldDB" id="A0A2K1IBI2"/>
<dbReference type="EnsemblPlants" id="Pp3c26_2050V3.4">
    <property type="protein sequence ID" value="Pp3c26_2050V3.4"/>
    <property type="gene ID" value="Pp3c26_2050"/>
</dbReference>
<keyword evidence="6" id="KW-0472">Membrane</keyword>
<gene>
    <name evidence="8" type="primary">LOC112278085</name>
    <name evidence="7" type="ORF">PHYPA_030119</name>
</gene>
<evidence type="ECO:0000313" key="9">
    <source>
        <dbReference type="Proteomes" id="UP000006727"/>
    </source>
</evidence>
<dbReference type="PANTHER" id="PTHR12866">
    <property type="entry name" value="UBIQUITIN-LIKE-CONJUGATING ENZYME ATG3"/>
    <property type="match status" value="1"/>
</dbReference>
<dbReference type="GO" id="GO:0000407">
    <property type="term" value="C:phagophore assembly site"/>
    <property type="evidence" value="ECO:0000318"/>
    <property type="project" value="GO_Central"/>
</dbReference>
<evidence type="ECO:0000256" key="3">
    <source>
        <dbReference type="ARBA" id="ARBA00022927"/>
    </source>
</evidence>
<keyword evidence="2" id="KW-0833">Ubl conjugation pathway</keyword>
<keyword evidence="6" id="KW-1133">Transmembrane helix</keyword>
<dbReference type="EnsemblPlants" id="Pp3c26_2050V3.5">
    <property type="protein sequence ID" value="Pp3c26_2050V3.5"/>
    <property type="gene ID" value="Pp3c26_2050"/>
</dbReference>